<name>A0A0D0T4D9_9TREE</name>
<accession>A0A0D0T4D9</accession>
<dbReference type="Proteomes" id="UP000053392">
    <property type="component" value="Unassembled WGS sequence"/>
</dbReference>
<evidence type="ECO:0000313" key="10">
    <source>
        <dbReference type="Proteomes" id="UP000053392"/>
    </source>
</evidence>
<dbReference type="Pfam" id="PF00909">
    <property type="entry name" value="Ammonium_transp"/>
    <property type="match status" value="2"/>
</dbReference>
<feature type="transmembrane region" description="Helical" evidence="7">
    <location>
        <begin position="42"/>
        <end position="63"/>
    </location>
</feature>
<gene>
    <name evidence="9" type="ORF">I313_03310</name>
</gene>
<evidence type="ECO:0000256" key="2">
    <source>
        <dbReference type="ARBA" id="ARBA00005887"/>
    </source>
</evidence>
<feature type="region of interest" description="Disordered" evidence="6">
    <location>
        <begin position="422"/>
        <end position="513"/>
    </location>
</feature>
<feature type="compositionally biased region" description="Basic and acidic residues" evidence="6">
    <location>
        <begin position="488"/>
        <end position="499"/>
    </location>
</feature>
<organism evidence="9 10">
    <name type="scientific">Cryptococcus deuterogattii Ram5</name>
    <dbReference type="NCBI Taxonomy" id="1296110"/>
    <lineage>
        <taxon>Eukaryota</taxon>
        <taxon>Fungi</taxon>
        <taxon>Dikarya</taxon>
        <taxon>Basidiomycota</taxon>
        <taxon>Agaricomycotina</taxon>
        <taxon>Tremellomycetes</taxon>
        <taxon>Tremellales</taxon>
        <taxon>Cryptococcaceae</taxon>
        <taxon>Cryptococcus</taxon>
        <taxon>Cryptococcus gattii species complex</taxon>
    </lineage>
</organism>
<proteinExistence type="inferred from homology"/>
<keyword evidence="5 7" id="KW-0472">Membrane</keyword>
<evidence type="ECO:0000256" key="6">
    <source>
        <dbReference type="SAM" id="MobiDB-lite"/>
    </source>
</evidence>
<evidence type="ECO:0000256" key="5">
    <source>
        <dbReference type="ARBA" id="ARBA00023136"/>
    </source>
</evidence>
<dbReference type="EMBL" id="KN847902">
    <property type="protein sequence ID" value="KIR40657.1"/>
    <property type="molecule type" value="Genomic_DNA"/>
</dbReference>
<keyword evidence="3 7" id="KW-0812">Transmembrane</keyword>
<keyword evidence="4 7" id="KW-1133">Transmembrane helix</keyword>
<feature type="transmembrane region" description="Helical" evidence="7">
    <location>
        <begin position="133"/>
        <end position="153"/>
    </location>
</feature>
<evidence type="ECO:0000256" key="7">
    <source>
        <dbReference type="SAM" id="Phobius"/>
    </source>
</evidence>
<protein>
    <submittedName>
        <fullName evidence="9">Unplaced genomic scaffold supercont1.7, whole genome shotgun sequence</fullName>
    </submittedName>
</protein>
<dbReference type="InterPro" id="IPR001905">
    <property type="entry name" value="Ammonium_transpt"/>
</dbReference>
<evidence type="ECO:0000256" key="1">
    <source>
        <dbReference type="ARBA" id="ARBA00004141"/>
    </source>
</evidence>
<keyword evidence="10" id="KW-1185">Reference proteome</keyword>
<dbReference type="PANTHER" id="PTHR43029:SF1">
    <property type="entry name" value="AMMONIUM TRANSPORTER AMTB-LIKE DOMAIN-CONTAINING PROTEIN"/>
    <property type="match status" value="1"/>
</dbReference>
<reference evidence="9 10" key="1">
    <citation type="submission" date="2015-01" db="EMBL/GenBank/DDBJ databases">
        <title>The Genome Sequence of Cryptococcus gattii Ram5.</title>
        <authorList>
            <consortium name="The Broad Institute Genomics Platform"/>
            <person name="Cuomo C."/>
            <person name="Litvintseva A."/>
            <person name="Chen Y."/>
            <person name="Heitman J."/>
            <person name="Sun S."/>
            <person name="Springer D."/>
            <person name="Dromer F."/>
            <person name="Young S."/>
            <person name="Zeng Q."/>
            <person name="Gargeya S."/>
            <person name="Abouelleil A."/>
            <person name="Alvarado L."/>
            <person name="Chapman S.B."/>
            <person name="Gainer-Dewar J."/>
            <person name="Goldberg J."/>
            <person name="Griggs A."/>
            <person name="Gujja S."/>
            <person name="Hansen M."/>
            <person name="Howarth C."/>
            <person name="Imamovic A."/>
            <person name="Larimer J."/>
            <person name="Murphy C."/>
            <person name="Naylor J."/>
            <person name="Pearson M."/>
            <person name="Priest M."/>
            <person name="Roberts A."/>
            <person name="Saif S."/>
            <person name="Shea T."/>
            <person name="Sykes S."/>
            <person name="Wortman J."/>
            <person name="Nusbaum C."/>
            <person name="Birren B."/>
        </authorList>
    </citation>
    <scope>NUCLEOTIDE SEQUENCE [LARGE SCALE GENOMIC DNA]</scope>
    <source>
        <strain evidence="9 10">Ram5</strain>
    </source>
</reference>
<feature type="transmembrane region" description="Helical" evidence="7">
    <location>
        <begin position="287"/>
        <end position="308"/>
    </location>
</feature>
<comment type="subcellular location">
    <subcellularLocation>
        <location evidence="1">Membrane</location>
        <topology evidence="1">Multi-pass membrane protein</topology>
    </subcellularLocation>
</comment>
<feature type="compositionally biased region" description="Basic residues" evidence="6">
    <location>
        <begin position="463"/>
        <end position="472"/>
    </location>
</feature>
<dbReference type="HOGENOM" id="CLU_000445_33_0_1"/>
<evidence type="ECO:0000313" key="9">
    <source>
        <dbReference type="EMBL" id="KIR40657.1"/>
    </source>
</evidence>
<feature type="transmembrane region" description="Helical" evidence="7">
    <location>
        <begin position="160"/>
        <end position="182"/>
    </location>
</feature>
<feature type="transmembrane region" description="Helical" evidence="7">
    <location>
        <begin position="255"/>
        <end position="275"/>
    </location>
</feature>
<feature type="transmembrane region" description="Helical" evidence="7">
    <location>
        <begin position="224"/>
        <end position="243"/>
    </location>
</feature>
<feature type="transmembrane region" description="Helical" evidence="7">
    <location>
        <begin position="194"/>
        <end position="212"/>
    </location>
</feature>
<dbReference type="GO" id="GO:0008519">
    <property type="term" value="F:ammonium channel activity"/>
    <property type="evidence" value="ECO:0007669"/>
    <property type="project" value="InterPro"/>
</dbReference>
<dbReference type="SUPFAM" id="SSF111352">
    <property type="entry name" value="Ammonium transporter"/>
    <property type="match status" value="1"/>
</dbReference>
<evidence type="ECO:0000259" key="8">
    <source>
        <dbReference type="Pfam" id="PF00909"/>
    </source>
</evidence>
<evidence type="ECO:0000256" key="3">
    <source>
        <dbReference type="ARBA" id="ARBA00022692"/>
    </source>
</evidence>
<dbReference type="GO" id="GO:0005886">
    <property type="term" value="C:plasma membrane"/>
    <property type="evidence" value="ECO:0007669"/>
    <property type="project" value="TreeGrafter"/>
</dbReference>
<comment type="similarity">
    <text evidence="2">Belongs to the ammonia transporter channel (TC 1.A.11.2) family.</text>
</comment>
<sequence>MVNITYGALLSSSDGAVHFEPLGTDIISTLAGQTTAFDPGDIAWVLTCAALIVFMLPGLGYLYSGLARRKNALSMLFLSLVSLGIISFQWFFIGYSLVFSETGGSFWGDGRNVGFRQVLERPIPESNGKLPEIVFATFQLMFACLVPAVLLGAAAERSRILPAMIFMFCWTTLVYDPLAHWIWSANGWANKWGVLDNVVLGTVFLWVGWLGFNGGSCYCASLKAALAIFNTNLAGSVGGVVWLIMDFRLERKWSMVGYCTALIGLVAAVVSNLATRLKVSMRVDDPMDIFAVHALAGIVGVLMTGLFAQSSVAANDGFSVIDGGWLDHHYVQLGKQVAWACVGIAWTFVVTYAIMFFINLIPGCHFRATEEAEIVGMDEVELGEYVADYAFHQRDLEGEYEAHTLSQCPSATKLHLREFRHNKDGESSGSSQPKDLPPTMPRGGAAVGDLDGDTAVESQHSRSNSRGRSQHRVRIEREGDNEAMEMSDISRTRSCDQRQRGLSLEGSSVDQRE</sequence>
<dbReference type="Gene3D" id="1.10.3430.10">
    <property type="entry name" value="Ammonium transporter AmtB like domains"/>
    <property type="match status" value="2"/>
</dbReference>
<feature type="transmembrane region" description="Helical" evidence="7">
    <location>
        <begin position="75"/>
        <end position="98"/>
    </location>
</feature>
<feature type="domain" description="Ammonium transporter AmtB-like" evidence="8">
    <location>
        <begin position="262"/>
        <end position="384"/>
    </location>
</feature>
<dbReference type="PANTHER" id="PTHR43029">
    <property type="entry name" value="AMMONIUM TRANSPORTER MEP2"/>
    <property type="match status" value="1"/>
</dbReference>
<dbReference type="OrthoDB" id="534912at2759"/>
<dbReference type="AlphaFoldDB" id="A0A0D0T4D9"/>
<evidence type="ECO:0000256" key="4">
    <source>
        <dbReference type="ARBA" id="ARBA00022989"/>
    </source>
</evidence>
<dbReference type="InterPro" id="IPR024041">
    <property type="entry name" value="NH4_transpt_AmtB-like_dom"/>
</dbReference>
<feature type="transmembrane region" description="Helical" evidence="7">
    <location>
        <begin position="337"/>
        <end position="358"/>
    </location>
</feature>
<dbReference type="InterPro" id="IPR029020">
    <property type="entry name" value="Ammonium/urea_transptr"/>
</dbReference>
<feature type="domain" description="Ammonium transporter AmtB-like" evidence="8">
    <location>
        <begin position="43"/>
        <end position="196"/>
    </location>
</feature>